<dbReference type="Pfam" id="PF01497">
    <property type="entry name" value="Peripla_BP_2"/>
    <property type="match status" value="1"/>
</dbReference>
<evidence type="ECO:0000256" key="2">
    <source>
        <dbReference type="ARBA" id="ARBA00022729"/>
    </source>
</evidence>
<evidence type="ECO:0000313" key="6">
    <source>
        <dbReference type="Proteomes" id="UP001368328"/>
    </source>
</evidence>
<keyword evidence="2 3" id="KW-0732">Signal</keyword>
<dbReference type="Proteomes" id="UP001368328">
    <property type="component" value="Chromosome"/>
</dbReference>
<sequence length="331" mass="36503">MTTVLKKWLLLSIMVMLISVFTIACGNAEDKATDENETTLKSDETKEGETKAAFPVTVTDGTGEEVTIESEPKTIVSVIPSNTEITFALGQGDKLIGVDNYSNYPPDVEKIEKIGDQQLDVEKILALQPDLALVTDFQHENNPDILKQFKEAGIDVIVIGSAESFENVYNTITLIGQVTGATKEADTIVKEMKGRLAEIKEQAKAVTEKKAVWVEVSPAPDIFTTGQDTFMHEMLEVINATNTAGEQKGWVKMTEEEIVTLNPDVIITTYGYYVENPAEGVLNRTGWEEVPAIKDKQVFDVNNDTVTRPGPRLIDGVETLAKLIYPEIFDK</sequence>
<evidence type="ECO:0000313" key="5">
    <source>
        <dbReference type="EMBL" id="WXB86661.1"/>
    </source>
</evidence>
<feature type="domain" description="Fe/B12 periplasmic-binding" evidence="4">
    <location>
        <begin position="74"/>
        <end position="328"/>
    </location>
</feature>
<evidence type="ECO:0000256" key="3">
    <source>
        <dbReference type="SAM" id="SignalP"/>
    </source>
</evidence>
<dbReference type="InterPro" id="IPR054828">
    <property type="entry name" value="Vit_B12_bind_prot"/>
</dbReference>
<dbReference type="Gene3D" id="3.40.50.1980">
    <property type="entry name" value="Nitrogenase molybdenum iron protein domain"/>
    <property type="match status" value="2"/>
</dbReference>
<protein>
    <submittedName>
        <fullName evidence="5">ABC transporter substrate-binding protein</fullName>
    </submittedName>
</protein>
<dbReference type="PANTHER" id="PTHR30535:SF34">
    <property type="entry name" value="MOLYBDATE-BINDING PROTEIN MOLA"/>
    <property type="match status" value="1"/>
</dbReference>
<dbReference type="InterPro" id="IPR002491">
    <property type="entry name" value="ABC_transptr_periplasmic_BD"/>
</dbReference>
<keyword evidence="6" id="KW-1185">Reference proteome</keyword>
<gene>
    <name evidence="5" type="ORF">WCV66_15460</name>
</gene>
<evidence type="ECO:0000259" key="4">
    <source>
        <dbReference type="PROSITE" id="PS50983"/>
    </source>
</evidence>
<dbReference type="PROSITE" id="PS50983">
    <property type="entry name" value="FE_B12_PBP"/>
    <property type="match status" value="1"/>
</dbReference>
<dbReference type="SUPFAM" id="SSF53807">
    <property type="entry name" value="Helical backbone' metal receptor"/>
    <property type="match status" value="1"/>
</dbReference>
<reference evidence="5 6" key="1">
    <citation type="submission" date="2024-02" db="EMBL/GenBank/DDBJ databases">
        <title>Seven novel Bacillus-like species.</title>
        <authorList>
            <person name="Liu G."/>
        </authorList>
    </citation>
    <scope>NUCLEOTIDE SEQUENCE [LARGE SCALE GENOMIC DNA]</scope>
    <source>
        <strain evidence="5 6">FJAT-53654</strain>
    </source>
</reference>
<proteinExistence type="inferred from homology"/>
<dbReference type="CDD" id="cd01143">
    <property type="entry name" value="YvrC"/>
    <property type="match status" value="1"/>
</dbReference>
<dbReference type="InterPro" id="IPR050902">
    <property type="entry name" value="ABC_Transporter_SBP"/>
</dbReference>
<dbReference type="PANTHER" id="PTHR30535">
    <property type="entry name" value="VITAMIN B12-BINDING PROTEIN"/>
    <property type="match status" value="1"/>
</dbReference>
<dbReference type="PROSITE" id="PS51257">
    <property type="entry name" value="PROKAR_LIPOPROTEIN"/>
    <property type="match status" value="1"/>
</dbReference>
<dbReference type="EMBL" id="CP147403">
    <property type="protein sequence ID" value="WXB86661.1"/>
    <property type="molecule type" value="Genomic_DNA"/>
</dbReference>
<feature type="signal peptide" evidence="3">
    <location>
        <begin position="1"/>
        <end position="24"/>
    </location>
</feature>
<accession>A0ABZ2MMV0</accession>
<comment type="similarity">
    <text evidence="1">Belongs to the bacterial solute-binding protein 8 family.</text>
</comment>
<evidence type="ECO:0000256" key="1">
    <source>
        <dbReference type="ARBA" id="ARBA00008814"/>
    </source>
</evidence>
<dbReference type="NCBIfam" id="NF038402">
    <property type="entry name" value="TroA_like"/>
    <property type="match status" value="1"/>
</dbReference>
<feature type="chain" id="PRO_5047039335" evidence="3">
    <location>
        <begin position="25"/>
        <end position="331"/>
    </location>
</feature>
<organism evidence="5 6">
    <name type="scientific">Metabacillus rhizosphaerae</name>
    <dbReference type="NCBI Taxonomy" id="3117747"/>
    <lineage>
        <taxon>Bacteria</taxon>
        <taxon>Bacillati</taxon>
        <taxon>Bacillota</taxon>
        <taxon>Bacilli</taxon>
        <taxon>Bacillales</taxon>
        <taxon>Bacillaceae</taxon>
        <taxon>Metabacillus</taxon>
    </lineage>
</organism>
<name>A0ABZ2MMV0_9BACI</name>